<evidence type="ECO:0000313" key="2">
    <source>
        <dbReference type="Proteomes" id="UP001151760"/>
    </source>
</evidence>
<gene>
    <name evidence="1" type="ORF">Tco_0977721</name>
</gene>
<dbReference type="EMBL" id="BQNB010016419">
    <property type="protein sequence ID" value="GJT51564.1"/>
    <property type="molecule type" value="Genomic_DNA"/>
</dbReference>
<comment type="caution">
    <text evidence="1">The sequence shown here is derived from an EMBL/GenBank/DDBJ whole genome shotgun (WGS) entry which is preliminary data.</text>
</comment>
<sequence length="181" mass="20551">MALAISTAEAKYVSAGKAFQQALWVTQAIVDYDIQLNIIRILCDNKGAIDLTPPKTTTVTLLTTCLKSATPKACQKGKKYIYMELEKRLFHEGRVIHPIFLANTNIVATFLAINFQCLLTISEPICTRFVIEFYRIEISKEEDISISICFKIEGRDFVFPLPLFVEILNFSRYGACLYTYT</sequence>
<proteinExistence type="predicted"/>
<name>A0ABQ5EL04_9ASTR</name>
<dbReference type="Proteomes" id="UP001151760">
    <property type="component" value="Unassembled WGS sequence"/>
</dbReference>
<keyword evidence="2" id="KW-1185">Reference proteome</keyword>
<reference evidence="1" key="1">
    <citation type="journal article" date="2022" name="Int. J. Mol. Sci.">
        <title>Draft Genome of Tanacetum Coccineum: Genomic Comparison of Closely Related Tanacetum-Family Plants.</title>
        <authorList>
            <person name="Yamashiro T."/>
            <person name="Shiraishi A."/>
            <person name="Nakayama K."/>
            <person name="Satake H."/>
        </authorList>
    </citation>
    <scope>NUCLEOTIDE SEQUENCE</scope>
</reference>
<accession>A0ABQ5EL04</accession>
<protein>
    <submittedName>
        <fullName evidence="1">Uncharacterized protein</fullName>
    </submittedName>
</protein>
<reference evidence="1" key="2">
    <citation type="submission" date="2022-01" db="EMBL/GenBank/DDBJ databases">
        <authorList>
            <person name="Yamashiro T."/>
            <person name="Shiraishi A."/>
            <person name="Satake H."/>
            <person name="Nakayama K."/>
        </authorList>
    </citation>
    <scope>NUCLEOTIDE SEQUENCE</scope>
</reference>
<evidence type="ECO:0000313" key="1">
    <source>
        <dbReference type="EMBL" id="GJT51564.1"/>
    </source>
</evidence>
<organism evidence="1 2">
    <name type="scientific">Tanacetum coccineum</name>
    <dbReference type="NCBI Taxonomy" id="301880"/>
    <lineage>
        <taxon>Eukaryota</taxon>
        <taxon>Viridiplantae</taxon>
        <taxon>Streptophyta</taxon>
        <taxon>Embryophyta</taxon>
        <taxon>Tracheophyta</taxon>
        <taxon>Spermatophyta</taxon>
        <taxon>Magnoliopsida</taxon>
        <taxon>eudicotyledons</taxon>
        <taxon>Gunneridae</taxon>
        <taxon>Pentapetalae</taxon>
        <taxon>asterids</taxon>
        <taxon>campanulids</taxon>
        <taxon>Asterales</taxon>
        <taxon>Asteraceae</taxon>
        <taxon>Asteroideae</taxon>
        <taxon>Anthemideae</taxon>
        <taxon>Anthemidinae</taxon>
        <taxon>Tanacetum</taxon>
    </lineage>
</organism>